<name>A0A8I1MV74_THIA3</name>
<dbReference type="AlphaFoldDB" id="A0A8I1MV74"/>
<evidence type="ECO:0000313" key="1">
    <source>
        <dbReference type="EMBL" id="MBN8742984.1"/>
    </source>
</evidence>
<sequence>MKTNLQRLQTHLKSDSLAHKLVSAAIAPEPTADLAAVLKEALESRAQEIRSKFNDGKV</sequence>
<reference evidence="1" key="1">
    <citation type="submission" date="2021-02" db="EMBL/GenBank/DDBJ databases">
        <title>Thiocyanate and organic carbon inputs drive convergent selection for specific autotrophic Afipia and Thiobacillus strains within complex microbiomes.</title>
        <authorList>
            <person name="Huddy R.J."/>
            <person name="Sachdeva R."/>
            <person name="Kadzinga F."/>
            <person name="Kantor R.S."/>
            <person name="Harrison S.T.L."/>
            <person name="Banfield J.F."/>
        </authorList>
    </citation>
    <scope>NUCLEOTIDE SEQUENCE</scope>
    <source>
        <strain evidence="1">SCN18_13_7_16_R3_B_64_19</strain>
    </source>
</reference>
<gene>
    <name evidence="1" type="ORF">J0I24_01610</name>
</gene>
<accession>A0A8I1MV74</accession>
<comment type="caution">
    <text evidence="1">The sequence shown here is derived from an EMBL/GenBank/DDBJ whole genome shotgun (WGS) entry which is preliminary data.</text>
</comment>
<proteinExistence type="predicted"/>
<dbReference type="Proteomes" id="UP000664800">
    <property type="component" value="Unassembled WGS sequence"/>
</dbReference>
<protein>
    <submittedName>
        <fullName evidence="1">Uncharacterized protein</fullName>
    </submittedName>
</protein>
<dbReference type="EMBL" id="JAFKMR010000010">
    <property type="protein sequence ID" value="MBN8742984.1"/>
    <property type="molecule type" value="Genomic_DNA"/>
</dbReference>
<organism evidence="1 2">
    <name type="scientific">Thiomonas arsenitoxydans (strain DSM 22701 / CIP 110005 / 3As)</name>
    <dbReference type="NCBI Taxonomy" id="426114"/>
    <lineage>
        <taxon>Bacteria</taxon>
        <taxon>Pseudomonadati</taxon>
        <taxon>Pseudomonadota</taxon>
        <taxon>Betaproteobacteria</taxon>
        <taxon>Burkholderiales</taxon>
        <taxon>Thiomonas</taxon>
    </lineage>
</organism>
<evidence type="ECO:0000313" key="2">
    <source>
        <dbReference type="Proteomes" id="UP000664800"/>
    </source>
</evidence>
<dbReference type="RefSeq" id="WP_276727171.1">
    <property type="nucleotide sequence ID" value="NZ_JAFKMR010000010.1"/>
</dbReference>